<evidence type="ECO:0000259" key="13">
    <source>
        <dbReference type="Pfam" id="PF08389"/>
    </source>
</evidence>
<dbReference type="GO" id="GO:0071528">
    <property type="term" value="P:tRNA re-export from nucleus"/>
    <property type="evidence" value="ECO:0007669"/>
    <property type="project" value="UniProtKB-UniRule"/>
</dbReference>
<keyword evidence="12" id="KW-0175">Coiled coil</keyword>
<dbReference type="PANTHER" id="PTHR15952:SF11">
    <property type="entry name" value="EXPORTIN-T"/>
    <property type="match status" value="1"/>
</dbReference>
<comment type="subcellular location">
    <subcellularLocation>
        <location evidence="1 11">Cytoplasm</location>
    </subcellularLocation>
    <subcellularLocation>
        <location evidence="11">Nucleus</location>
    </subcellularLocation>
    <text evidence="11">Shuttles between the nucleus and the cytoplasm.</text>
</comment>
<proteinExistence type="inferred from homology"/>
<name>A0A5J5EZ89_9PEZI</name>
<evidence type="ECO:0000256" key="7">
    <source>
        <dbReference type="ARBA" id="ARBA00022694"/>
    </source>
</evidence>
<evidence type="ECO:0000313" key="15">
    <source>
        <dbReference type="EMBL" id="KAA8908637.1"/>
    </source>
</evidence>
<accession>A0A5J5EZ89</accession>
<keyword evidence="4 11" id="KW-0813">Transport</keyword>
<gene>
    <name evidence="15" type="ORF">FN846DRAFT_898517</name>
</gene>
<dbReference type="InterPro" id="IPR040017">
    <property type="entry name" value="XPOT"/>
</dbReference>
<dbReference type="GO" id="GO:0000049">
    <property type="term" value="F:tRNA binding"/>
    <property type="evidence" value="ECO:0007669"/>
    <property type="project" value="UniProtKB-UniRule"/>
</dbReference>
<dbReference type="SUPFAM" id="SSF48371">
    <property type="entry name" value="ARM repeat"/>
    <property type="match status" value="1"/>
</dbReference>
<sequence length="1029" mass="115291">MDVRLEQAVEIAAAPHLVPDQQVVQQAFDYVHGVKDSEDGWQAALPLFARAARASETARMFSLEILAAAIERRLSRPEDESLQYIRQLVLEYVRSSYGPGAAMSDSPFIQNKLSHVLTLLFVATYTTSWHSFFDDFISLGKSSPGGAWDHLPGVQLFLRVCASVHDEVADVLIPRTPQEGQRNVAIKDCVRGRDMQKLVASWQEIMEEWKGKDSSVVEMGLKIIGRWVSWIDISLVVNELMLSQLFQFMGFGGKVRDAAIGALTEIVGKKMKPADKLDLITYLNVGQVAEEIAGSAALQDQKAEDYDTDLAEGTAKLVNVAMLDVVLIMGKEDVDDSTRQRAENLLQLLMPMLLRFFSDEYDDVSAAVFPVTTELLSLLRKEKKATGTLIPGHMALLQPILKAIVLKTKYDEDTNWGEEDDQSEEAEFEQLRRQLKTMQDAVSQIDESLFIDLMTQLIEGTFDRMAQSNSVDWRDVDLALYEMFSFGELAMRNGGLYIKGQPSGVAAERLINMFGKMMASNVPNHPHPVIKLKSMELFMRHHTFFEVHTGYIPRALEGFNKCIHDNHIRVRTRSWYLFHRFVKSLRQHMGEVAETILGAMGDLLVIRAELPEEKNDSDEMSESQQTEDTNFESQLYLFEAVGCMCSVPSLSAEKQAMLVKTVTTPLFSDIEQNLPVAEVGDARAALQIHHDIMALGTTGKGFSDWVAGSSRPDKTCVPEVANEFGRVTEAILVALERLSNFSVVREAARFSFARIVGVLGSSILPSLPRWISGLLAKNSTKDEICMFLKLLNQLIHSFKNVMYEMLNELLTPLLQRIFSALSEPVTGTDDQVQLTELRREFLNFILMILNNDLGQVLVSEANRNQFETVLTAVEHFAKATSDPPTEKIAINLMNKLSFVFGPPTGIAGNKALEALAGINPPQEQPLSGFENFMNRRFSILCWEIPYTSGFNIKDAQGRAVLGEVASLQKMLYLKLGEAFLDSLKQAIFPQIGVNRGVDEYCDALRRMEAKEFKGFFQVCPPPSFPLFWL</sequence>
<protein>
    <recommendedName>
        <fullName evidence="3 11">Exportin-T</fullName>
    </recommendedName>
    <alternativeName>
        <fullName evidence="11">Exportin(tRNA)</fullName>
    </alternativeName>
    <alternativeName>
        <fullName evidence="11">tRNA exportin</fullName>
    </alternativeName>
</protein>
<keyword evidence="8 11" id="KW-0694">RNA-binding</keyword>
<dbReference type="AlphaFoldDB" id="A0A5J5EZ89"/>
<keyword evidence="16" id="KW-1185">Reference proteome</keyword>
<evidence type="ECO:0000256" key="4">
    <source>
        <dbReference type="ARBA" id="ARBA00022448"/>
    </source>
</evidence>
<evidence type="ECO:0000313" key="16">
    <source>
        <dbReference type="Proteomes" id="UP000326924"/>
    </source>
</evidence>
<dbReference type="PANTHER" id="PTHR15952">
    <property type="entry name" value="EXPORTIN-T/LOS1"/>
    <property type="match status" value="1"/>
</dbReference>
<comment type="caution">
    <text evidence="15">The sequence shown here is derived from an EMBL/GenBank/DDBJ whole genome shotgun (WGS) entry which is preliminary data.</text>
</comment>
<evidence type="ECO:0000256" key="3">
    <source>
        <dbReference type="ARBA" id="ARBA00018928"/>
    </source>
</evidence>
<evidence type="ECO:0000256" key="11">
    <source>
        <dbReference type="RuleBase" id="RU366037"/>
    </source>
</evidence>
<reference evidence="15 16" key="1">
    <citation type="submission" date="2019-09" db="EMBL/GenBank/DDBJ databases">
        <title>Draft genome of the ectomycorrhizal ascomycete Sphaerosporella brunnea.</title>
        <authorList>
            <consortium name="DOE Joint Genome Institute"/>
            <person name="Benucci G.M."/>
            <person name="Marozzi G."/>
            <person name="Antonielli L."/>
            <person name="Sanchez S."/>
            <person name="Marco P."/>
            <person name="Wang X."/>
            <person name="Falini L.B."/>
            <person name="Barry K."/>
            <person name="Haridas S."/>
            <person name="Lipzen A."/>
            <person name="Labutti K."/>
            <person name="Grigoriev I.V."/>
            <person name="Murat C."/>
            <person name="Martin F."/>
            <person name="Albertini E."/>
            <person name="Donnini D."/>
            <person name="Bonito G."/>
        </authorList>
    </citation>
    <scope>NUCLEOTIDE SEQUENCE [LARGE SCALE GENOMIC DNA]</scope>
    <source>
        <strain evidence="15 16">Sb_GMNB300</strain>
    </source>
</reference>
<dbReference type="EMBL" id="VXIS01000066">
    <property type="protein sequence ID" value="KAA8908637.1"/>
    <property type="molecule type" value="Genomic_DNA"/>
</dbReference>
<dbReference type="InterPro" id="IPR016024">
    <property type="entry name" value="ARM-type_fold"/>
</dbReference>
<dbReference type="GO" id="GO:0016363">
    <property type="term" value="C:nuclear matrix"/>
    <property type="evidence" value="ECO:0007669"/>
    <property type="project" value="TreeGrafter"/>
</dbReference>
<dbReference type="Pfam" id="PF19282">
    <property type="entry name" value="Exportin-T"/>
    <property type="match status" value="1"/>
</dbReference>
<evidence type="ECO:0000256" key="2">
    <source>
        <dbReference type="ARBA" id="ARBA00009466"/>
    </source>
</evidence>
<feature type="domain" description="Exportin-T C-terminal" evidence="14">
    <location>
        <begin position="337"/>
        <end position="1018"/>
    </location>
</feature>
<evidence type="ECO:0000256" key="5">
    <source>
        <dbReference type="ARBA" id="ARBA00022490"/>
    </source>
</evidence>
<evidence type="ECO:0000256" key="10">
    <source>
        <dbReference type="ARBA" id="ARBA00025147"/>
    </source>
</evidence>
<evidence type="ECO:0000256" key="12">
    <source>
        <dbReference type="SAM" id="Coils"/>
    </source>
</evidence>
<organism evidence="15 16">
    <name type="scientific">Sphaerosporella brunnea</name>
    <dbReference type="NCBI Taxonomy" id="1250544"/>
    <lineage>
        <taxon>Eukaryota</taxon>
        <taxon>Fungi</taxon>
        <taxon>Dikarya</taxon>
        <taxon>Ascomycota</taxon>
        <taxon>Pezizomycotina</taxon>
        <taxon>Pezizomycetes</taxon>
        <taxon>Pezizales</taxon>
        <taxon>Pyronemataceae</taxon>
        <taxon>Sphaerosporella</taxon>
    </lineage>
</organism>
<feature type="coiled-coil region" evidence="12">
    <location>
        <begin position="421"/>
        <end position="448"/>
    </location>
</feature>
<evidence type="ECO:0000256" key="1">
    <source>
        <dbReference type="ARBA" id="ARBA00004496"/>
    </source>
</evidence>
<keyword evidence="7" id="KW-0819">tRNA processing</keyword>
<dbReference type="GO" id="GO:0005643">
    <property type="term" value="C:nuclear pore"/>
    <property type="evidence" value="ECO:0007669"/>
    <property type="project" value="TreeGrafter"/>
</dbReference>
<dbReference type="OrthoDB" id="26399at2759"/>
<keyword evidence="5 11" id="KW-0963">Cytoplasm</keyword>
<evidence type="ECO:0000256" key="6">
    <source>
        <dbReference type="ARBA" id="ARBA00022555"/>
    </source>
</evidence>
<keyword evidence="6 11" id="KW-0820">tRNA-binding</keyword>
<dbReference type="GO" id="GO:0005737">
    <property type="term" value="C:cytoplasm"/>
    <property type="evidence" value="ECO:0007669"/>
    <property type="project" value="UniProtKB-SubCell"/>
</dbReference>
<dbReference type="InterPro" id="IPR045546">
    <property type="entry name" value="Exportin-T_C"/>
</dbReference>
<feature type="domain" description="Exportin-1/Importin-beta-like" evidence="13">
    <location>
        <begin position="107"/>
        <end position="261"/>
    </location>
</feature>
<dbReference type="Proteomes" id="UP000326924">
    <property type="component" value="Unassembled WGS sequence"/>
</dbReference>
<comment type="similarity">
    <text evidence="2 11">Belongs to the exportin family.</text>
</comment>
<dbReference type="Gene3D" id="1.25.10.10">
    <property type="entry name" value="Leucine-rich Repeat Variant"/>
    <property type="match status" value="1"/>
</dbReference>
<evidence type="ECO:0000256" key="9">
    <source>
        <dbReference type="ARBA" id="ARBA00023242"/>
    </source>
</evidence>
<evidence type="ECO:0000256" key="8">
    <source>
        <dbReference type="ARBA" id="ARBA00022884"/>
    </source>
</evidence>
<dbReference type="InterPro" id="IPR013598">
    <property type="entry name" value="Exportin-1/Importin-b-like"/>
</dbReference>
<dbReference type="FunCoup" id="A0A5J5EZ89">
    <property type="interactions" value="1102"/>
</dbReference>
<comment type="function">
    <text evidence="10">tRNA nucleus export receptor which facilitates tRNA translocation across the nuclear pore complex. Involved in pre-tRNA splicing, probably by affecting the interaction of pre-tRNA with splicing endonuclease.</text>
</comment>
<evidence type="ECO:0000259" key="14">
    <source>
        <dbReference type="Pfam" id="PF19282"/>
    </source>
</evidence>
<dbReference type="InParanoid" id="A0A5J5EZ89"/>
<dbReference type="GO" id="GO:0031267">
    <property type="term" value="F:small GTPase binding"/>
    <property type="evidence" value="ECO:0007669"/>
    <property type="project" value="InterPro"/>
</dbReference>
<dbReference type="InterPro" id="IPR011989">
    <property type="entry name" value="ARM-like"/>
</dbReference>
<dbReference type="Pfam" id="PF08389">
    <property type="entry name" value="Xpo1"/>
    <property type="match status" value="1"/>
</dbReference>
<keyword evidence="9 11" id="KW-0539">Nucleus</keyword>
<dbReference type="GO" id="GO:0008033">
    <property type="term" value="P:tRNA processing"/>
    <property type="evidence" value="ECO:0007669"/>
    <property type="project" value="UniProtKB-KW"/>
</dbReference>